<dbReference type="AlphaFoldDB" id="A0AAD8AND1"/>
<dbReference type="InterPro" id="IPR023374">
    <property type="entry name" value="AttH-like_dom_sf"/>
</dbReference>
<sequence length="287" mass="33556">MGEPKTFEDNFQEFVKNIETNAVTFFETVADTFVGKAESLRDGTEFDAVELPRDLAAHKNSQTEWWYYTGHGKTDSGKEFGFELVFFKRRTDEDKFSLVPLRLFGNPLYFAHFALTDVTEKKFRYAHRKSANGVFDLPASASEKHFHLRLGDWSLRESHGTHILRATANNIVWEANLKPTKPAVLNGKEKIGVSYKDEGQASRYFSYTRMEMEGDMIFGGEPEHFTGSAWMDREFGTWTPTERQKGWDWFSIQLDNNCEIMCYQLRDSERQPVAFFERNLRQRKRRF</sequence>
<dbReference type="SUPFAM" id="SSF159245">
    <property type="entry name" value="AttH-like"/>
    <property type="match status" value="1"/>
</dbReference>
<evidence type="ECO:0000259" key="1">
    <source>
        <dbReference type="Pfam" id="PF07143"/>
    </source>
</evidence>
<proteinExistence type="predicted"/>
<feature type="domain" description="AttH" evidence="1">
    <location>
        <begin position="63"/>
        <end position="237"/>
    </location>
</feature>
<protein>
    <submittedName>
        <fullName evidence="2">Carotenoid 1 2-hydratase</fullName>
    </submittedName>
</protein>
<organism evidence="2 3">
    <name type="scientific">Biomphalaria pfeifferi</name>
    <name type="common">Bloodfluke planorb</name>
    <name type="synonym">Freshwater snail</name>
    <dbReference type="NCBI Taxonomy" id="112525"/>
    <lineage>
        <taxon>Eukaryota</taxon>
        <taxon>Metazoa</taxon>
        <taxon>Spiralia</taxon>
        <taxon>Lophotrochozoa</taxon>
        <taxon>Mollusca</taxon>
        <taxon>Gastropoda</taxon>
        <taxon>Heterobranchia</taxon>
        <taxon>Euthyneura</taxon>
        <taxon>Panpulmonata</taxon>
        <taxon>Hygrophila</taxon>
        <taxon>Lymnaeoidea</taxon>
        <taxon>Planorbidae</taxon>
        <taxon>Biomphalaria</taxon>
    </lineage>
</organism>
<evidence type="ECO:0000313" key="2">
    <source>
        <dbReference type="EMBL" id="KAK0039401.1"/>
    </source>
</evidence>
<dbReference type="InterPro" id="IPR010791">
    <property type="entry name" value="AttH_dom"/>
</dbReference>
<name>A0AAD8AND1_BIOPF</name>
<dbReference type="Gene3D" id="2.40.370.10">
    <property type="entry name" value="AttH-like domain"/>
    <property type="match status" value="2"/>
</dbReference>
<gene>
    <name evidence="2" type="ORF">Bpfe_031154</name>
</gene>
<keyword evidence="3" id="KW-1185">Reference proteome</keyword>
<dbReference type="EMBL" id="JASAOG010000449">
    <property type="protein sequence ID" value="KAK0039401.1"/>
    <property type="molecule type" value="Genomic_DNA"/>
</dbReference>
<reference evidence="2" key="2">
    <citation type="submission" date="2023-04" db="EMBL/GenBank/DDBJ databases">
        <authorList>
            <person name="Bu L."/>
            <person name="Lu L."/>
            <person name="Laidemitt M.R."/>
            <person name="Zhang S.M."/>
            <person name="Mutuku M."/>
            <person name="Mkoji G."/>
            <person name="Steinauer M."/>
            <person name="Loker E.S."/>
        </authorList>
    </citation>
    <scope>NUCLEOTIDE SEQUENCE</scope>
    <source>
        <strain evidence="2">KasaAsao</strain>
        <tissue evidence="2">Whole Snail</tissue>
    </source>
</reference>
<evidence type="ECO:0000313" key="3">
    <source>
        <dbReference type="Proteomes" id="UP001233172"/>
    </source>
</evidence>
<comment type="caution">
    <text evidence="2">The sequence shown here is derived from an EMBL/GenBank/DDBJ whole genome shotgun (WGS) entry which is preliminary data.</text>
</comment>
<accession>A0AAD8AND1</accession>
<dbReference type="PANTHER" id="PTHR38591">
    <property type="entry name" value="HYDROLASE"/>
    <property type="match status" value="1"/>
</dbReference>
<dbReference type="Pfam" id="PF07143">
    <property type="entry name" value="CrtC"/>
    <property type="match status" value="1"/>
</dbReference>
<dbReference type="Proteomes" id="UP001233172">
    <property type="component" value="Unassembled WGS sequence"/>
</dbReference>
<dbReference type="Pfam" id="PF17186">
    <property type="entry name" value="Lipocalin_9"/>
    <property type="match status" value="1"/>
</dbReference>
<dbReference type="PANTHER" id="PTHR38591:SF1">
    <property type="entry name" value="BLL1000 PROTEIN"/>
    <property type="match status" value="1"/>
</dbReference>
<reference evidence="2" key="1">
    <citation type="journal article" date="2023" name="PLoS Negl. Trop. Dis.">
        <title>A genome sequence for Biomphalaria pfeifferi, the major vector snail for the human-infecting parasite Schistosoma mansoni.</title>
        <authorList>
            <person name="Bu L."/>
            <person name="Lu L."/>
            <person name="Laidemitt M.R."/>
            <person name="Zhang S.M."/>
            <person name="Mutuku M."/>
            <person name="Mkoji G."/>
            <person name="Steinauer M."/>
            <person name="Loker E.S."/>
        </authorList>
    </citation>
    <scope>NUCLEOTIDE SEQUENCE</scope>
    <source>
        <strain evidence="2">KasaAsao</strain>
    </source>
</reference>